<comment type="catalytic activity">
    <reaction evidence="4">
        <text>a 2-deoxystreptamine antibiotic + acetyl-CoA = an N(3)-acetyl-2-deoxystreptamine antibiotic + CoA + H(+)</text>
        <dbReference type="Rhea" id="RHEA:12665"/>
        <dbReference type="ChEBI" id="CHEBI:15378"/>
        <dbReference type="ChEBI" id="CHEBI:57287"/>
        <dbReference type="ChEBI" id="CHEBI:57288"/>
        <dbReference type="ChEBI" id="CHEBI:57921"/>
        <dbReference type="ChEBI" id="CHEBI:77452"/>
        <dbReference type="EC" id="2.3.1.81"/>
    </reaction>
</comment>
<accession>A0ABT9U4I4</accession>
<organism evidence="5 6">
    <name type="scientific">Paenibacillus harenae</name>
    <dbReference type="NCBI Taxonomy" id="306543"/>
    <lineage>
        <taxon>Bacteria</taxon>
        <taxon>Bacillati</taxon>
        <taxon>Bacillota</taxon>
        <taxon>Bacilli</taxon>
        <taxon>Bacillales</taxon>
        <taxon>Paenibacillaceae</taxon>
        <taxon>Paenibacillus</taxon>
    </lineage>
</organism>
<dbReference type="SUPFAM" id="SSF110710">
    <property type="entry name" value="TTHA0583/YokD-like"/>
    <property type="match status" value="1"/>
</dbReference>
<sequence>MSEQDIMERTKSPVTVSGIVEGLRTLGVKEGDKLLVHSSLSALGWVCGGAQAVVQALLQTVGEDGTLVMPAQSSEWSDPAEWGNPPVPHEWIEIIYNEMPAFDPAITPTRGMGRIAELFRTARRTARSEHPQVSFCANGRMAEEIVSDHPLTPQFGMDSPLGKLYSLGTKVLLLGVGYESCTSFHLAEAMLARMPIKRMGTAMLEDGVRVWKWFDDYAYDSGDFDKLGEKFETACVTVKGKLGNADCVLFDMREAVDFGVEWLMNNRAMNHE</sequence>
<evidence type="ECO:0000256" key="3">
    <source>
        <dbReference type="ARBA" id="ARBA00023315"/>
    </source>
</evidence>
<dbReference type="InterPro" id="IPR003679">
    <property type="entry name" value="Amioglycoside_AcTrfase"/>
</dbReference>
<comment type="caution">
    <text evidence="5">The sequence shown here is derived from an EMBL/GenBank/DDBJ whole genome shotgun (WGS) entry which is preliminary data.</text>
</comment>
<keyword evidence="4" id="KW-0046">Antibiotic resistance</keyword>
<dbReference type="Proteomes" id="UP001229346">
    <property type="component" value="Unassembled WGS sequence"/>
</dbReference>
<dbReference type="EC" id="2.3.1.-" evidence="4"/>
<evidence type="ECO:0000256" key="4">
    <source>
        <dbReference type="RuleBase" id="RU365031"/>
    </source>
</evidence>
<reference evidence="5 6" key="1">
    <citation type="submission" date="2023-07" db="EMBL/GenBank/DDBJ databases">
        <title>Sorghum-associated microbial communities from plants grown in Nebraska, USA.</title>
        <authorList>
            <person name="Schachtman D."/>
        </authorList>
    </citation>
    <scope>NUCLEOTIDE SEQUENCE [LARGE SCALE GENOMIC DNA]</scope>
    <source>
        <strain evidence="5 6">CC482</strain>
    </source>
</reference>
<dbReference type="PANTHER" id="PTHR11104:SF0">
    <property type="entry name" value="SPBETA PROPHAGE-DERIVED AMINOGLYCOSIDE N(3')-ACETYLTRANSFERASE-LIKE PROTEIN YOKD"/>
    <property type="match status" value="1"/>
</dbReference>
<comment type="similarity">
    <text evidence="1 4">Belongs to the antibiotic N-acetyltransferase family.</text>
</comment>
<keyword evidence="6" id="KW-1185">Reference proteome</keyword>
<name>A0ABT9U4I4_PAEHA</name>
<dbReference type="GO" id="GO:0046353">
    <property type="term" value="F:aminoglycoside 3-N-acetyltransferase activity"/>
    <property type="evidence" value="ECO:0007669"/>
    <property type="project" value="UniProtKB-EC"/>
</dbReference>
<dbReference type="RefSeq" id="WP_307204546.1">
    <property type="nucleotide sequence ID" value="NZ_JAUSSU010000005.1"/>
</dbReference>
<dbReference type="PANTHER" id="PTHR11104">
    <property type="entry name" value="AMINOGLYCOSIDE N3-ACETYLTRANSFERASE"/>
    <property type="match status" value="1"/>
</dbReference>
<gene>
    <name evidence="5" type="ORF">J2T15_002795</name>
</gene>
<keyword evidence="2 4" id="KW-0808">Transferase</keyword>
<dbReference type="EMBL" id="JAUSSU010000005">
    <property type="protein sequence ID" value="MDQ0113354.1"/>
    <property type="molecule type" value="Genomic_DNA"/>
</dbReference>
<evidence type="ECO:0000313" key="5">
    <source>
        <dbReference type="EMBL" id="MDQ0113354.1"/>
    </source>
</evidence>
<proteinExistence type="inferred from homology"/>
<evidence type="ECO:0000256" key="1">
    <source>
        <dbReference type="ARBA" id="ARBA00006383"/>
    </source>
</evidence>
<keyword evidence="3 4" id="KW-0012">Acyltransferase</keyword>
<protein>
    <recommendedName>
        <fullName evidence="4">Aminoglycoside N(3)-acetyltransferase</fullName>
        <ecNumber evidence="4">2.3.1.-</ecNumber>
    </recommendedName>
</protein>
<evidence type="ECO:0000313" key="6">
    <source>
        <dbReference type="Proteomes" id="UP001229346"/>
    </source>
</evidence>
<evidence type="ECO:0000256" key="2">
    <source>
        <dbReference type="ARBA" id="ARBA00022679"/>
    </source>
</evidence>
<dbReference type="Pfam" id="PF02522">
    <property type="entry name" value="Antibiotic_NAT"/>
    <property type="match status" value="1"/>
</dbReference>
<dbReference type="InterPro" id="IPR028345">
    <property type="entry name" value="Antibiotic_NAT-like"/>
</dbReference>